<organism evidence="1">
    <name type="scientific">bioreactor metagenome</name>
    <dbReference type="NCBI Taxonomy" id="1076179"/>
    <lineage>
        <taxon>unclassified sequences</taxon>
        <taxon>metagenomes</taxon>
        <taxon>ecological metagenomes</taxon>
    </lineage>
</organism>
<accession>A0A644XKR4</accession>
<dbReference type="AlphaFoldDB" id="A0A644XKR4"/>
<gene>
    <name evidence="1" type="ORF">SDC9_62726</name>
</gene>
<name>A0A644XKR4_9ZZZZ</name>
<dbReference type="EMBL" id="VSSQ01002594">
    <property type="protein sequence ID" value="MPM16348.1"/>
    <property type="molecule type" value="Genomic_DNA"/>
</dbReference>
<evidence type="ECO:0000313" key="1">
    <source>
        <dbReference type="EMBL" id="MPM16348.1"/>
    </source>
</evidence>
<protein>
    <submittedName>
        <fullName evidence="1">Uncharacterized protein</fullName>
    </submittedName>
</protein>
<proteinExistence type="predicted"/>
<comment type="caution">
    <text evidence="1">The sequence shown here is derived from an EMBL/GenBank/DDBJ whole genome shotgun (WGS) entry which is preliminary data.</text>
</comment>
<reference evidence="1" key="1">
    <citation type="submission" date="2019-08" db="EMBL/GenBank/DDBJ databases">
        <authorList>
            <person name="Kucharzyk K."/>
            <person name="Murdoch R.W."/>
            <person name="Higgins S."/>
            <person name="Loffler F."/>
        </authorList>
    </citation>
    <scope>NUCLEOTIDE SEQUENCE</scope>
</reference>
<sequence>MHGNHAVRIRVRADGNDLIALGVRRQLDLGSQQDRRIFRVNRYEQVACLRLRIADNKVERRGRILVHRPVARSCGVLCNLRRVVDRLDLNRNSRRVRAALSVAHGISERIRSVVVRARRIEQVGAVPYHSTVRGSRIGFHAQGIVLHIRIVAEYVDGNRVVFIDRLRVGNGVRRVVHGIDRQRCACARARAVFVHDRIVEGDLARIVAVCRNGNGTVAVVGDCAVGYVFDLNNLERGVFHIRIVGGQVHSRGRLARGRIRRFGDRFVNRLFIVHRNGRVVDRNDFELECAFRSEFPVAGDNGNQRRTVGIVVRHNRNFHLFAADVRNRNALDEVFVVRSQRVVRGARKVVIHVVHRKQHFRSGIFIRSLIIIKVFDLRLVVDGDNMDRCRLACAELSRRLIRDRVGKRIVAIEVRIRMVHDDTAGENLHFAVSGAVAFENSKCDRIAVHLAVRAKHADFNGYIFIGCRVELVDARRVVHRRNR</sequence>